<feature type="compositionally biased region" description="Basic residues" evidence="1">
    <location>
        <begin position="15"/>
        <end position="29"/>
    </location>
</feature>
<proteinExistence type="predicted"/>
<evidence type="ECO:0000256" key="1">
    <source>
        <dbReference type="SAM" id="MobiDB-lite"/>
    </source>
</evidence>
<accession>A0A8H4PZ59</accession>
<dbReference type="EMBL" id="JAAVMX010000001">
    <property type="protein sequence ID" value="KAF4513206.1"/>
    <property type="molecule type" value="Genomic_DNA"/>
</dbReference>
<dbReference type="Proteomes" id="UP000557566">
    <property type="component" value="Unassembled WGS sequence"/>
</dbReference>
<gene>
    <name evidence="2" type="ORF">G6O67_000506</name>
</gene>
<reference evidence="2 3" key="1">
    <citation type="journal article" date="2020" name="Genome Biol. Evol.">
        <title>A new high-quality draft genome assembly of the Chinese cordyceps Ophiocordyceps sinensis.</title>
        <authorList>
            <person name="Shu R."/>
            <person name="Zhang J."/>
            <person name="Meng Q."/>
            <person name="Zhang H."/>
            <person name="Zhou G."/>
            <person name="Li M."/>
            <person name="Wu P."/>
            <person name="Zhao Y."/>
            <person name="Chen C."/>
            <person name="Qin Q."/>
        </authorList>
    </citation>
    <scope>NUCLEOTIDE SEQUENCE [LARGE SCALE GENOMIC DNA]</scope>
    <source>
        <strain evidence="2 3">IOZ07</strain>
    </source>
</reference>
<keyword evidence="3" id="KW-1185">Reference proteome</keyword>
<protein>
    <submittedName>
        <fullName evidence="2">Uncharacterized protein</fullName>
    </submittedName>
</protein>
<sequence>MEPPPTRSLLFPFTCRRKKSSQDTKRKKQSTVPALSNIELRHARPSPTTTKRRDEHVSGPPLKPVT</sequence>
<evidence type="ECO:0000313" key="3">
    <source>
        <dbReference type="Proteomes" id="UP000557566"/>
    </source>
</evidence>
<dbReference type="AlphaFoldDB" id="A0A8H4PZ59"/>
<evidence type="ECO:0000313" key="2">
    <source>
        <dbReference type="EMBL" id="KAF4513206.1"/>
    </source>
</evidence>
<organism evidence="2 3">
    <name type="scientific">Ophiocordyceps sinensis</name>
    <dbReference type="NCBI Taxonomy" id="72228"/>
    <lineage>
        <taxon>Eukaryota</taxon>
        <taxon>Fungi</taxon>
        <taxon>Dikarya</taxon>
        <taxon>Ascomycota</taxon>
        <taxon>Pezizomycotina</taxon>
        <taxon>Sordariomycetes</taxon>
        <taxon>Hypocreomycetidae</taxon>
        <taxon>Hypocreales</taxon>
        <taxon>Ophiocordycipitaceae</taxon>
        <taxon>Ophiocordyceps</taxon>
    </lineage>
</organism>
<name>A0A8H4PZ59_9HYPO</name>
<feature type="region of interest" description="Disordered" evidence="1">
    <location>
        <begin position="1"/>
        <end position="66"/>
    </location>
</feature>
<comment type="caution">
    <text evidence="2">The sequence shown here is derived from an EMBL/GenBank/DDBJ whole genome shotgun (WGS) entry which is preliminary data.</text>
</comment>